<dbReference type="InterPro" id="IPR000719">
    <property type="entry name" value="Prot_kinase_dom"/>
</dbReference>
<dbReference type="PANTHER" id="PTHR43289">
    <property type="entry name" value="MITOGEN-ACTIVATED PROTEIN KINASE KINASE KINASE 20-RELATED"/>
    <property type="match status" value="1"/>
</dbReference>
<keyword evidence="1 10" id="KW-0808">Transferase</keyword>
<dbReference type="InterPro" id="IPR011047">
    <property type="entry name" value="Quinoprotein_ADH-like_sf"/>
</dbReference>
<dbReference type="PROSITE" id="PS00108">
    <property type="entry name" value="PROTEIN_KINASE_ST"/>
    <property type="match status" value="1"/>
</dbReference>
<keyword evidence="3 10" id="KW-0418">Kinase</keyword>
<feature type="transmembrane region" description="Helical" evidence="8">
    <location>
        <begin position="381"/>
        <end position="401"/>
    </location>
</feature>
<evidence type="ECO:0000256" key="8">
    <source>
        <dbReference type="SAM" id="Phobius"/>
    </source>
</evidence>
<keyword evidence="8" id="KW-0472">Membrane</keyword>
<dbReference type="CDD" id="cd14014">
    <property type="entry name" value="STKc_PknB_like"/>
    <property type="match status" value="1"/>
</dbReference>
<dbReference type="PROSITE" id="PS50294">
    <property type="entry name" value="WD_REPEATS_REGION"/>
    <property type="match status" value="1"/>
</dbReference>
<proteinExistence type="predicted"/>
<feature type="region of interest" description="Disordered" evidence="7">
    <location>
        <begin position="1125"/>
        <end position="1154"/>
    </location>
</feature>
<feature type="binding site" evidence="6">
    <location>
        <position position="114"/>
    </location>
    <ligand>
        <name>ATP</name>
        <dbReference type="ChEBI" id="CHEBI:30616"/>
    </ligand>
</feature>
<dbReference type="PANTHER" id="PTHR43289:SF6">
    <property type="entry name" value="SERINE_THREONINE-PROTEIN KINASE NEKL-3"/>
    <property type="match status" value="1"/>
</dbReference>
<dbReference type="PROSITE" id="PS50011">
    <property type="entry name" value="PROTEIN_KINASE_DOM"/>
    <property type="match status" value="1"/>
</dbReference>
<evidence type="ECO:0000313" key="10">
    <source>
        <dbReference type="EMBL" id="QDU69767.1"/>
    </source>
</evidence>
<dbReference type="InterPro" id="IPR017441">
    <property type="entry name" value="Protein_kinase_ATP_BS"/>
</dbReference>
<name>A0A518BS19_9BACT</name>
<evidence type="ECO:0000259" key="9">
    <source>
        <dbReference type="PROSITE" id="PS50011"/>
    </source>
</evidence>
<dbReference type="SMART" id="SM00220">
    <property type="entry name" value="S_TKc"/>
    <property type="match status" value="1"/>
</dbReference>
<dbReference type="Pfam" id="PF00069">
    <property type="entry name" value="Pkinase"/>
    <property type="match status" value="1"/>
</dbReference>
<accession>A0A518BS19</accession>
<dbReference type="Gene3D" id="2.130.10.10">
    <property type="entry name" value="YVTN repeat-like/Quinoprotein amine dehydrogenase"/>
    <property type="match status" value="3"/>
</dbReference>
<keyword evidence="8" id="KW-0812">Transmembrane</keyword>
<dbReference type="InterPro" id="IPR015943">
    <property type="entry name" value="WD40/YVTN_repeat-like_dom_sf"/>
</dbReference>
<dbReference type="RefSeq" id="WP_145069975.1">
    <property type="nucleotide sequence ID" value="NZ_CP036287.1"/>
</dbReference>
<dbReference type="EC" id="2.7.11.1" evidence="10"/>
<dbReference type="Pfam" id="PF00400">
    <property type="entry name" value="WD40"/>
    <property type="match status" value="1"/>
</dbReference>
<evidence type="ECO:0000256" key="2">
    <source>
        <dbReference type="ARBA" id="ARBA00022741"/>
    </source>
</evidence>
<dbReference type="SMART" id="SM00320">
    <property type="entry name" value="WD40"/>
    <property type="match status" value="4"/>
</dbReference>
<dbReference type="Gene3D" id="1.10.510.10">
    <property type="entry name" value="Transferase(Phosphotransferase) domain 1"/>
    <property type="match status" value="1"/>
</dbReference>
<sequence>MDSTRYERLAEVFARALPLAGDERARLLDAACADDAELRREVEELLASHDSPRNPVDGGGLRDHLAPLLDGDEDEPALPDAIGPYRILRRIGAGGMGVVYEAEQARPRRRVALKVLHPAHAHGARLRRFRREAELLARLHHPGIAQVYAAETVDQGHGEQPWFAMELVEGLPLVDYAERAGLDRRARLELVAEVCDAVQHAHDRGIVHRDLKPDNVLVDAAGRPKVLDFGIARASETDALLSTIHTGQGELLGTVTHMAPEQLGGDPTAVGPAADVWALGVILYELLSGRLPHDLAGLSLTAAIRVLGEREPRRLAALDGGLRGDLDTIVAKAMAIEPERRYVTPAALAADLRRHLAHEPIQARPASAAYRLRRFARRRPAVVASLVVGLVAVAAVLRFAVLEGRARAEAERERELAQRSDVESLSALLQSLQVIVGADPWRAREILESIDEVDRGWAWAWLRRQAPLTFAVDDVAADGISFGDYFLADARHLVVPIYHPNEISLHRVDLARPRTPREVGRYPGQAVGALDGARILVWGETPGTDHWSESKLVDHTTGAVVETIVLDAPPWVPSVPSSTADRVQGDRVSSIRSRSPTTGEWLVFTQERRGPASIAPGGRFLAWGVGALLQCFDLEDGTLAWERPHDRTVQAVLVSPDDSRVASFDGVELRIFDVGTGEELGRFGELGLDAAGQAFDTLSTLAWSADGSSLALQGARGGVLLLDPTDGRIRFDFGERRLKVNDAGKLALGPEGRMAVLAALDSDAPWVVDTQGDEERRFTAFEELGSYVYWLAVSPDGGLVAAAAPFGRTIGLYDGWTGELLTRLPLEAPRDHDAILGFFDFSADGRYLVFTDGGGGAPVSARRLDLVSGAVERGPERAAGELANVPSALTADMAELTGRRAPTLNGRTVFHPDGKRLYVAKPISSFAGVARPLALEWEVEGLEPALVCGLDVSPDGELLAAGFVAGQPASLVVVRSDDGSPVAERPPIPAGEVLAVEWSPDGRALALGMRSGEVRILETEFFTTQVTLPAHDDYVLDLVWSDDGELLYSGSGDGTVRLWDTVHPIARRFRVEDRAAAATEAATRLAELTTDLGDPATAAETLWYAAGDDAEARVAARRACIEARAPARDRRPEFPAPPRRSASSAAQRPSSRDR</sequence>
<dbReference type="Gene3D" id="3.30.200.20">
    <property type="entry name" value="Phosphorylase Kinase, domain 1"/>
    <property type="match status" value="1"/>
</dbReference>
<dbReference type="InterPro" id="IPR001680">
    <property type="entry name" value="WD40_rpt"/>
</dbReference>
<dbReference type="InterPro" id="IPR011009">
    <property type="entry name" value="Kinase-like_dom_sf"/>
</dbReference>
<dbReference type="SUPFAM" id="SSF69304">
    <property type="entry name" value="Tricorn protease N-terminal domain"/>
    <property type="match status" value="1"/>
</dbReference>
<evidence type="ECO:0000256" key="4">
    <source>
        <dbReference type="ARBA" id="ARBA00022840"/>
    </source>
</evidence>
<dbReference type="SUPFAM" id="SSF50998">
    <property type="entry name" value="Quinoprotein alcohol dehydrogenase-like"/>
    <property type="match status" value="1"/>
</dbReference>
<evidence type="ECO:0000256" key="5">
    <source>
        <dbReference type="PROSITE-ProRule" id="PRU00221"/>
    </source>
</evidence>
<feature type="compositionally biased region" description="Low complexity" evidence="7">
    <location>
        <begin position="1139"/>
        <end position="1154"/>
    </location>
</feature>
<evidence type="ECO:0000256" key="1">
    <source>
        <dbReference type="ARBA" id="ARBA00022679"/>
    </source>
</evidence>
<dbReference type="InterPro" id="IPR008271">
    <property type="entry name" value="Ser/Thr_kinase_AS"/>
</dbReference>
<keyword evidence="4 6" id="KW-0067">ATP-binding</keyword>
<dbReference type="GO" id="GO:0004674">
    <property type="term" value="F:protein serine/threonine kinase activity"/>
    <property type="evidence" value="ECO:0007669"/>
    <property type="project" value="UniProtKB-EC"/>
</dbReference>
<dbReference type="GO" id="GO:0005524">
    <property type="term" value="F:ATP binding"/>
    <property type="evidence" value="ECO:0007669"/>
    <property type="project" value="UniProtKB-UniRule"/>
</dbReference>
<evidence type="ECO:0000256" key="3">
    <source>
        <dbReference type="ARBA" id="ARBA00022777"/>
    </source>
</evidence>
<keyword evidence="5" id="KW-0853">WD repeat</keyword>
<keyword evidence="11" id="KW-1185">Reference proteome</keyword>
<dbReference type="AlphaFoldDB" id="A0A518BS19"/>
<protein>
    <submittedName>
        <fullName evidence="10">Serine/threonine-protein kinase PrkC</fullName>
        <ecNumber evidence="10">2.7.11.1</ecNumber>
    </submittedName>
</protein>
<evidence type="ECO:0000256" key="7">
    <source>
        <dbReference type="SAM" id="MobiDB-lite"/>
    </source>
</evidence>
<dbReference type="PROSITE" id="PS50082">
    <property type="entry name" value="WD_REPEATS_2"/>
    <property type="match status" value="1"/>
</dbReference>
<feature type="domain" description="Protein kinase" evidence="9">
    <location>
        <begin position="85"/>
        <end position="361"/>
    </location>
</feature>
<keyword evidence="2 6" id="KW-0547">Nucleotide-binding</keyword>
<reference evidence="10 11" key="1">
    <citation type="submission" date="2019-02" db="EMBL/GenBank/DDBJ databases">
        <title>Deep-cultivation of Planctomycetes and their phenomic and genomic characterization uncovers novel biology.</title>
        <authorList>
            <person name="Wiegand S."/>
            <person name="Jogler M."/>
            <person name="Boedeker C."/>
            <person name="Pinto D."/>
            <person name="Vollmers J."/>
            <person name="Rivas-Marin E."/>
            <person name="Kohn T."/>
            <person name="Peeters S.H."/>
            <person name="Heuer A."/>
            <person name="Rast P."/>
            <person name="Oberbeckmann S."/>
            <person name="Bunk B."/>
            <person name="Jeske O."/>
            <person name="Meyerdierks A."/>
            <person name="Storesund J.E."/>
            <person name="Kallscheuer N."/>
            <person name="Luecker S."/>
            <person name="Lage O.M."/>
            <person name="Pohl T."/>
            <person name="Merkel B.J."/>
            <person name="Hornburger P."/>
            <person name="Mueller R.-W."/>
            <person name="Bruemmer F."/>
            <person name="Labrenz M."/>
            <person name="Spormann A.M."/>
            <person name="Op den Camp H."/>
            <person name="Overmann J."/>
            <person name="Amann R."/>
            <person name="Jetten M.S.M."/>
            <person name="Mascher T."/>
            <person name="Medema M.H."/>
            <person name="Devos D.P."/>
            <person name="Kaster A.-K."/>
            <person name="Ovreas L."/>
            <person name="Rohde M."/>
            <person name="Galperin M.Y."/>
            <person name="Jogler C."/>
        </authorList>
    </citation>
    <scope>NUCLEOTIDE SEQUENCE [LARGE SCALE GENOMIC DNA]</scope>
    <source>
        <strain evidence="10 11">Pla133</strain>
    </source>
</reference>
<dbReference type="PROSITE" id="PS00107">
    <property type="entry name" value="PROTEIN_KINASE_ATP"/>
    <property type="match status" value="1"/>
</dbReference>
<keyword evidence="8" id="KW-1133">Transmembrane helix</keyword>
<gene>
    <name evidence="10" type="primary">prkC_17</name>
    <name evidence="10" type="ORF">Pla133_48890</name>
</gene>
<dbReference type="SUPFAM" id="SSF56112">
    <property type="entry name" value="Protein kinase-like (PK-like)"/>
    <property type="match status" value="1"/>
</dbReference>
<evidence type="ECO:0000256" key="6">
    <source>
        <dbReference type="PROSITE-ProRule" id="PRU10141"/>
    </source>
</evidence>
<evidence type="ECO:0000313" key="11">
    <source>
        <dbReference type="Proteomes" id="UP000316921"/>
    </source>
</evidence>
<organism evidence="10 11">
    <name type="scientific">Engelhardtia mirabilis</name>
    <dbReference type="NCBI Taxonomy" id="2528011"/>
    <lineage>
        <taxon>Bacteria</taxon>
        <taxon>Pseudomonadati</taxon>
        <taxon>Planctomycetota</taxon>
        <taxon>Planctomycetia</taxon>
        <taxon>Planctomycetia incertae sedis</taxon>
        <taxon>Engelhardtia</taxon>
    </lineage>
</organism>
<feature type="repeat" description="WD" evidence="5">
    <location>
        <begin position="1028"/>
        <end position="1060"/>
    </location>
</feature>
<dbReference type="KEGG" id="pbap:Pla133_48890"/>
<dbReference type="Proteomes" id="UP000316921">
    <property type="component" value="Chromosome"/>
</dbReference>
<dbReference type="EMBL" id="CP036287">
    <property type="protein sequence ID" value="QDU69767.1"/>
    <property type="molecule type" value="Genomic_DNA"/>
</dbReference>